<dbReference type="GO" id="GO:0006310">
    <property type="term" value="P:DNA recombination"/>
    <property type="evidence" value="ECO:0007669"/>
    <property type="project" value="UniProtKB-KW"/>
</dbReference>
<comment type="caution">
    <text evidence="4">The sequence shown here is derived from an EMBL/GenBank/DDBJ whole genome shotgun (WGS) entry which is preliminary data.</text>
</comment>
<dbReference type="GO" id="GO:0016787">
    <property type="term" value="F:hydrolase activity"/>
    <property type="evidence" value="ECO:0007669"/>
    <property type="project" value="UniProtKB-KW"/>
</dbReference>
<dbReference type="PANTHER" id="PTHR46586">
    <property type="entry name" value="ANKYRIN REPEAT-CONTAINING PROTEIN"/>
    <property type="match status" value="1"/>
</dbReference>
<comment type="catalytic activity">
    <reaction evidence="1">
        <text>ATP + H2O = ADP + phosphate + H(+)</text>
        <dbReference type="Rhea" id="RHEA:13065"/>
        <dbReference type="ChEBI" id="CHEBI:15377"/>
        <dbReference type="ChEBI" id="CHEBI:15378"/>
        <dbReference type="ChEBI" id="CHEBI:30616"/>
        <dbReference type="ChEBI" id="CHEBI:43474"/>
        <dbReference type="ChEBI" id="CHEBI:456216"/>
        <dbReference type="EC" id="5.6.2.3"/>
    </reaction>
</comment>
<keyword evidence="1" id="KW-0547">Nucleotide-binding</keyword>
<organism evidence="4 5">
    <name type="scientific">Phytophthora citrophthora</name>
    <dbReference type="NCBI Taxonomy" id="4793"/>
    <lineage>
        <taxon>Eukaryota</taxon>
        <taxon>Sar</taxon>
        <taxon>Stramenopiles</taxon>
        <taxon>Oomycota</taxon>
        <taxon>Peronosporomycetes</taxon>
        <taxon>Peronosporales</taxon>
        <taxon>Peronosporaceae</taxon>
        <taxon>Phytophthora</taxon>
    </lineage>
</organism>
<evidence type="ECO:0000259" key="2">
    <source>
        <dbReference type="Pfam" id="PF05970"/>
    </source>
</evidence>
<name>A0AAD9LMU0_9STRA</name>
<dbReference type="InterPro" id="IPR052050">
    <property type="entry name" value="SecEffector_AnkRepeat"/>
</dbReference>
<dbReference type="Pfam" id="PF12796">
    <property type="entry name" value="Ank_2"/>
    <property type="match status" value="3"/>
</dbReference>
<dbReference type="GO" id="GO:0006281">
    <property type="term" value="P:DNA repair"/>
    <property type="evidence" value="ECO:0007669"/>
    <property type="project" value="UniProtKB-KW"/>
</dbReference>
<dbReference type="PANTHER" id="PTHR46586:SF3">
    <property type="entry name" value="ANKYRIN REPEAT-CONTAINING PROTEIN"/>
    <property type="match status" value="1"/>
</dbReference>
<evidence type="ECO:0000256" key="1">
    <source>
        <dbReference type="RuleBase" id="RU363044"/>
    </source>
</evidence>
<comment type="cofactor">
    <cofactor evidence="1">
        <name>Mg(2+)</name>
        <dbReference type="ChEBI" id="CHEBI:18420"/>
    </cofactor>
</comment>
<proteinExistence type="inferred from homology"/>
<dbReference type="GO" id="GO:0005524">
    <property type="term" value="F:ATP binding"/>
    <property type="evidence" value="ECO:0007669"/>
    <property type="project" value="UniProtKB-KW"/>
</dbReference>
<dbReference type="InterPro" id="IPR049163">
    <property type="entry name" value="Pif1-like_2B_dom"/>
</dbReference>
<evidence type="ECO:0000313" key="4">
    <source>
        <dbReference type="EMBL" id="KAK1942770.1"/>
    </source>
</evidence>
<dbReference type="SMART" id="SM00248">
    <property type="entry name" value="ANK"/>
    <property type="match status" value="14"/>
</dbReference>
<comment type="similarity">
    <text evidence="1">Belongs to the helicase family.</text>
</comment>
<dbReference type="GO" id="GO:0000723">
    <property type="term" value="P:telomere maintenance"/>
    <property type="evidence" value="ECO:0007669"/>
    <property type="project" value="InterPro"/>
</dbReference>
<protein>
    <recommendedName>
        <fullName evidence="1">ATP-dependent DNA helicase</fullName>
        <ecNumber evidence="1">5.6.2.3</ecNumber>
    </recommendedName>
</protein>
<dbReference type="Gene3D" id="1.25.40.20">
    <property type="entry name" value="Ankyrin repeat-containing domain"/>
    <property type="match status" value="8"/>
</dbReference>
<keyword evidence="1" id="KW-0227">DNA damage</keyword>
<dbReference type="SUPFAM" id="SSF52540">
    <property type="entry name" value="P-loop containing nucleoside triphosphate hydrolases"/>
    <property type="match status" value="1"/>
</dbReference>
<dbReference type="EMBL" id="JASMQC010000009">
    <property type="protein sequence ID" value="KAK1942770.1"/>
    <property type="molecule type" value="Genomic_DNA"/>
</dbReference>
<keyword evidence="1" id="KW-0347">Helicase</keyword>
<dbReference type="Pfam" id="PF21530">
    <property type="entry name" value="Pif1_2B_dom"/>
    <property type="match status" value="1"/>
</dbReference>
<feature type="domain" description="DNA helicase Pif1-like 2B" evidence="3">
    <location>
        <begin position="231"/>
        <end position="277"/>
    </location>
</feature>
<dbReference type="InterPro" id="IPR027417">
    <property type="entry name" value="P-loop_NTPase"/>
</dbReference>
<sequence length="1553" mass="171908">MMTLRDIMNNEAEPFGGKVMCFSGDHRQVLPVLRNATRAETLKVCFKASPLWKYLRQVRLIENMRVKAARDPDSAAELAEFSDFLLRIGERRYPVSRDIDDSDICIPKTMCVGTSGCGNASRAGESSDEDSEYEFPNFALLPPIMSVSEHESDDDRRTRNVNALIDAVYHGVEGADLPDEYFVNRAILALTNASFRRINELIAERLSGETREYHSNDSLDGPGDQNLFETEFLNSLNFSGMPPHKMVLKVGTPIIMIRNLNSDEGLRNGTRLRVVSLREKCIDATIMSRTRRGQRVFIPRIVFLSDDEDKEFPFTLRRKQFPVVPAFTMTINKAQVQSIHNVGIYLESPVFVHGQLYVALSRVTSRKAIKITIDSRAFDDSVLRCGPSGSLPHVISYVSKFLDYSVEVSLARACAFGSLRLLHRIWNTSQEMAMSKDGDSVCWSPLQFLQIDRHYHRAQFSQGVVEAVRRGDLEIARWLFDHFSGCVVGVQAVETAASSGDLCVLQFFFDHEHYSQEIDDEAAGRNDSNQVQWGGADLAVAMENGHVDTVRWLFTNKGNVERDWGRFMAAVVRKGDIELLQWLLSRGYAERQLAPPTMDDAAWGGHLEMLQWLYREGYIHHASFALEHAARNGYLEIVQWLVRFHPVGNASRALDAAAREDHLPVVRWLLEHNLGRGARSGMHQAAIRGYLEVAQYLHEQGFDGLASVSSGTMLRAAGRGFLNVVKWLNDEFVNEPQTHLYRDLRPYSMTLLADEPSTAIDAAAKAGHLEVLKYLQDVDERLSNAIENHPTDTPDAIDGAAAGNHLEVIKWLCEHRSGVCTTSAMDAAAANGHLRMVQWLHEHRKEGCTAAAMDRAAKNGHLDVVKWLHEHRSEGCTTAAMDSAAGSGAFEVLLWLHSNRSEGCTAEAMNNAAGAGLLKIVQWLDRHRHEGCTTRAMDAAASGGHFEVLLFLQSRRTEGCSRNAAFEAQRRKRGDILAWLNEHYPDAPAPQRFQPRVAALHHVVNALDDLVDESCQWSIARACALNGGAQRLVARIVARQPLSEMDTFYRRAQLSTGLVNAARRGEAELVNWLLGNIVAERFTVDKHSGIFKAVEAAAANGHLHILEQMLAYDKQGVCITPAIVSAARGDSLNTMKWLSKRLVHPANLQDCASSLLEAAARNGNTEVTSWIVEMAGVDCLRESVASAAQSALSGGHFEMINSLVEIAASIDGPFSLDGAASEGYLEALEWGLEHGGLCTTAAMDTAASSGHLQVVRWLHRHCTDGCTKQALDDAASHGHLEVVRWLHYNRMEGCSIKAMDGAACHGHLDVVKWLHRHRNEGCTTAAMNGAAKGNHLDVVQWLHDHRSEGCSQEAVDGAASNGNVALIRWIVAHYPECCSLSPSVLENAAANCHLDALPWLYKQQTGSSVSDWIASGAMDRAASCGRLDVVKWLHERHPEPGNCTTAALDGAASNGHLEVVNWLHTNRSEGGTYRAMDGAAAGGHLEVMMFLYSHRSDGCTSDAAVNAAVNDHVEVVQWLLQHYPQQARHEKVRKFAARYNFSLIYQSNRVGVY</sequence>
<evidence type="ECO:0000259" key="3">
    <source>
        <dbReference type="Pfam" id="PF21530"/>
    </source>
</evidence>
<keyword evidence="1" id="KW-0378">Hydrolase</keyword>
<accession>A0AAD9LMU0</accession>
<dbReference type="Pfam" id="PF13637">
    <property type="entry name" value="Ank_4"/>
    <property type="match status" value="1"/>
</dbReference>
<reference evidence="4" key="1">
    <citation type="submission" date="2023-08" db="EMBL/GenBank/DDBJ databases">
        <title>Reference Genome Resource for the Citrus Pathogen Phytophthora citrophthora.</title>
        <authorList>
            <person name="Moller H."/>
            <person name="Coetzee B."/>
            <person name="Rose L.J."/>
            <person name="Van Niekerk J.M."/>
        </authorList>
    </citation>
    <scope>NUCLEOTIDE SEQUENCE</scope>
    <source>
        <strain evidence="4">STE-U-9442</strain>
    </source>
</reference>
<dbReference type="InterPro" id="IPR010285">
    <property type="entry name" value="DNA_helicase_pif1-like_DEAD"/>
</dbReference>
<dbReference type="Pfam" id="PF05970">
    <property type="entry name" value="PIF1"/>
    <property type="match status" value="1"/>
</dbReference>
<keyword evidence="1" id="KW-0233">DNA recombination</keyword>
<keyword evidence="5" id="KW-1185">Reference proteome</keyword>
<feature type="domain" description="DNA helicase Pif1-like DEAD-box helicase" evidence="2">
    <location>
        <begin position="3"/>
        <end position="92"/>
    </location>
</feature>
<keyword evidence="1" id="KW-0234">DNA repair</keyword>
<dbReference type="Proteomes" id="UP001259832">
    <property type="component" value="Unassembled WGS sequence"/>
</dbReference>
<dbReference type="GO" id="GO:0043139">
    <property type="term" value="F:5'-3' DNA helicase activity"/>
    <property type="evidence" value="ECO:0007669"/>
    <property type="project" value="UniProtKB-EC"/>
</dbReference>
<dbReference type="InterPro" id="IPR002110">
    <property type="entry name" value="Ankyrin_rpt"/>
</dbReference>
<dbReference type="InterPro" id="IPR036770">
    <property type="entry name" value="Ankyrin_rpt-contain_sf"/>
</dbReference>
<keyword evidence="1" id="KW-0067">ATP-binding</keyword>
<dbReference type="SUPFAM" id="SSF48403">
    <property type="entry name" value="Ankyrin repeat"/>
    <property type="match status" value="4"/>
</dbReference>
<evidence type="ECO:0000313" key="5">
    <source>
        <dbReference type="Proteomes" id="UP001259832"/>
    </source>
</evidence>
<gene>
    <name evidence="4" type="ORF">P3T76_006269</name>
</gene>
<dbReference type="EC" id="5.6.2.3" evidence="1"/>